<proteinExistence type="predicted"/>
<evidence type="ECO:0000313" key="2">
    <source>
        <dbReference type="Proteomes" id="UP000297946"/>
    </source>
</evidence>
<evidence type="ECO:0000313" key="1">
    <source>
        <dbReference type="EMBL" id="TGJ99863.1"/>
    </source>
</evidence>
<accession>A0A5R2AT21</accession>
<comment type="caution">
    <text evidence="1">The sequence shown here is derived from an EMBL/GenBank/DDBJ whole genome shotgun (WGS) entry which is preliminary data.</text>
</comment>
<dbReference type="Proteomes" id="UP000297946">
    <property type="component" value="Unassembled WGS sequence"/>
</dbReference>
<organism evidence="1 2">
    <name type="scientific">Leptospira langatensis</name>
    <dbReference type="NCBI Taxonomy" id="2484983"/>
    <lineage>
        <taxon>Bacteria</taxon>
        <taxon>Pseudomonadati</taxon>
        <taxon>Spirochaetota</taxon>
        <taxon>Spirochaetia</taxon>
        <taxon>Leptospirales</taxon>
        <taxon>Leptospiraceae</taxon>
        <taxon>Leptospira</taxon>
    </lineage>
</organism>
<gene>
    <name evidence="1" type="ORF">EHO57_13970</name>
</gene>
<protein>
    <submittedName>
        <fullName evidence="1">Uncharacterized protein</fullName>
    </submittedName>
</protein>
<dbReference type="AlphaFoldDB" id="A0A5R2AT21"/>
<name>A0A5R2AT21_9LEPT</name>
<dbReference type="EMBL" id="RQER01000008">
    <property type="protein sequence ID" value="TGJ99863.1"/>
    <property type="molecule type" value="Genomic_DNA"/>
</dbReference>
<sequence length="110" mass="12415">MYFKWMKSFSLQDLTRAQMLNTFAIPKPTDPPDAIFELKDKEKFYVITGLDATGAWTISGKTGNKDESLRDYVRSGNGPIQFYQPIGLSEVIFTGVDKVFGYDIFAVTTL</sequence>
<reference evidence="1 2" key="1">
    <citation type="journal article" date="2019" name="PLoS Negl. Trop. Dis.">
        <title>Revisiting the worldwide diversity of Leptospira species in the environment.</title>
        <authorList>
            <person name="Vincent A.T."/>
            <person name="Schiettekatte O."/>
            <person name="Bourhy P."/>
            <person name="Veyrier F.J."/>
            <person name="Picardeau M."/>
        </authorList>
    </citation>
    <scope>NUCLEOTIDE SEQUENCE [LARGE SCALE GENOMIC DNA]</scope>
    <source>
        <strain evidence="1 2">SSW18</strain>
    </source>
</reference>